<evidence type="ECO:0000313" key="2">
    <source>
        <dbReference type="EMBL" id="CAD1551494.1"/>
    </source>
</evidence>
<proteinExistence type="predicted"/>
<feature type="region of interest" description="Disordered" evidence="1">
    <location>
        <begin position="1"/>
        <end position="32"/>
    </location>
</feature>
<feature type="compositionally biased region" description="Polar residues" evidence="1">
    <location>
        <begin position="1"/>
        <end position="13"/>
    </location>
</feature>
<protein>
    <submittedName>
        <fullName evidence="2">Uncharacterized protein</fullName>
    </submittedName>
</protein>
<accession>A0A6V7JH65</accession>
<feature type="compositionally biased region" description="Basic and acidic residues" evidence="1">
    <location>
        <begin position="19"/>
        <end position="28"/>
    </location>
</feature>
<gene>
    <name evidence="2" type="ORF">BBRV_LOCUS52848</name>
</gene>
<sequence>MTNETIKESNQIILGSKQRTKERYDEKLNPQSSDEGDFVWLRKRSTVNDRTNALNLPFGGLYRISEKISDANCNIRKDNKGYGAHANRLKHANINLFQDPSY</sequence>
<evidence type="ECO:0000256" key="1">
    <source>
        <dbReference type="SAM" id="MobiDB-lite"/>
    </source>
</evidence>
<organism evidence="2">
    <name type="scientific">Bracon brevicornis</name>
    <dbReference type="NCBI Taxonomy" id="1563983"/>
    <lineage>
        <taxon>Eukaryota</taxon>
        <taxon>Metazoa</taxon>
        <taxon>Ecdysozoa</taxon>
        <taxon>Arthropoda</taxon>
        <taxon>Hexapoda</taxon>
        <taxon>Insecta</taxon>
        <taxon>Pterygota</taxon>
        <taxon>Neoptera</taxon>
        <taxon>Endopterygota</taxon>
        <taxon>Hymenoptera</taxon>
        <taxon>Apocrita</taxon>
        <taxon>Ichneumonoidea</taxon>
        <taxon>Braconidae</taxon>
        <taxon>Braconinae</taxon>
        <taxon>Bracon</taxon>
    </lineage>
</organism>
<dbReference type="AlphaFoldDB" id="A0A6V7JH65"/>
<reference evidence="2" key="1">
    <citation type="submission" date="2020-07" db="EMBL/GenBank/DDBJ databases">
        <authorList>
            <person name="Ferguson B K."/>
        </authorList>
    </citation>
    <scope>NUCLEOTIDE SEQUENCE</scope>
    <source>
        <strain evidence="2">L06</strain>
    </source>
</reference>
<name>A0A6V7JH65_9HYME</name>
<dbReference type="EMBL" id="CADCXW020000017">
    <property type="protein sequence ID" value="CAD1551494.1"/>
    <property type="molecule type" value="Genomic_DNA"/>
</dbReference>